<dbReference type="EMBL" id="PJRQ01000007">
    <property type="protein sequence ID" value="PLR20041.1"/>
    <property type="molecule type" value="Genomic_DNA"/>
</dbReference>
<dbReference type="Gene3D" id="3.60.15.10">
    <property type="entry name" value="Ribonuclease Z/Hydroxyacylglutathione hydrolase-like"/>
    <property type="match status" value="1"/>
</dbReference>
<proteinExistence type="predicted"/>
<dbReference type="AlphaFoldDB" id="A0A2N5D1Y3"/>
<evidence type="ECO:0000313" key="2">
    <source>
        <dbReference type="EMBL" id="PLR20041.1"/>
    </source>
</evidence>
<sequence length="503" mass="55051">MAHVYAGLGDDGRKIFLYAADRKTKVRQVLWGDWLSLDGEEPDGWLRIKWSPNSNPQILYVPKADTVATRPLEIVFLDVGQGDGAVLITPETGDKEGVIVVDAGEGDNMERFLNGRFKAYRGFSFDSAVITHPDSDHYRGFSAIFANPKIGFRRIWHNGLVERAVSGTWAKLGAFVKDPVDKLTYQTELAQTEAEVRAQIPDRKANAKYGYPSMMQAALDNPKVGEIGMLSTEHGQIENGRSYMPGYAPSDARGYTIEVLGPAVERDAAGKARLRRIGGSYGETKNGHSILLRLAYDRFTVFFGGDLNEPAERYLLTRYAGLPAFPAAGSADYRLMVGKVAQRFRSDVMKVCHHGAAKVTDAFLEAVNPACFIISSGDEEGHVHPRPDLLGRLGRAGRGASPVLLSTELQRSTREKADQALIDKVGKAVAQLAAAPSPALAETIKADLAKLSKTNVDVYGAIYLKTDGQRLITAFKIEASSPTDLWFYYEYVFTPGGELVLVT</sequence>
<reference evidence="1 4" key="2">
    <citation type="submission" date="2018-01" db="EMBL/GenBank/DDBJ databases">
        <title>Complete genome sequence of Caulobacter flavus RHGG3.</title>
        <authorList>
            <person name="Yang E."/>
        </authorList>
    </citation>
    <scope>NUCLEOTIDE SEQUENCE [LARGE SCALE GENOMIC DNA]</scope>
    <source>
        <strain evidence="1 4">RHGG3</strain>
    </source>
</reference>
<name>A0A2N5D1Y3_9CAUL</name>
<dbReference type="PANTHER" id="PTHR30619:SF1">
    <property type="entry name" value="RECOMBINATION PROTEIN 2"/>
    <property type="match status" value="1"/>
</dbReference>
<dbReference type="RefSeq" id="WP_101711435.1">
    <property type="nucleotide sequence ID" value="NZ_CP026100.1"/>
</dbReference>
<dbReference type="SUPFAM" id="SSF56281">
    <property type="entry name" value="Metallo-hydrolase/oxidoreductase"/>
    <property type="match status" value="1"/>
</dbReference>
<dbReference type="PANTHER" id="PTHR30619">
    <property type="entry name" value="DNA INTERNALIZATION/COMPETENCE PROTEIN COMEC/REC2"/>
    <property type="match status" value="1"/>
</dbReference>
<protein>
    <recommendedName>
        <fullName evidence="5">Metallo-beta-lactamase domain-containing protein</fullName>
    </recommendedName>
</protein>
<accession>A0A2N5D1Y3</accession>
<evidence type="ECO:0000313" key="1">
    <source>
        <dbReference type="EMBL" id="AYV46817.1"/>
    </source>
</evidence>
<dbReference type="KEGG" id="cfh:C1707_11360"/>
<organism evidence="2 3">
    <name type="scientific">Caulobacter flavus</name>
    <dbReference type="NCBI Taxonomy" id="1679497"/>
    <lineage>
        <taxon>Bacteria</taxon>
        <taxon>Pseudomonadati</taxon>
        <taxon>Pseudomonadota</taxon>
        <taxon>Alphaproteobacteria</taxon>
        <taxon>Caulobacterales</taxon>
        <taxon>Caulobacteraceae</taxon>
        <taxon>Caulobacter</taxon>
    </lineage>
</organism>
<dbReference type="Proteomes" id="UP000281192">
    <property type="component" value="Chromosome"/>
</dbReference>
<evidence type="ECO:0000313" key="3">
    <source>
        <dbReference type="Proteomes" id="UP000234483"/>
    </source>
</evidence>
<keyword evidence="4" id="KW-1185">Reference proteome</keyword>
<evidence type="ECO:0008006" key="5">
    <source>
        <dbReference type="Google" id="ProtNLM"/>
    </source>
</evidence>
<dbReference type="InterPro" id="IPR052159">
    <property type="entry name" value="Competence_DNA_uptake"/>
</dbReference>
<dbReference type="EMBL" id="CP026100">
    <property type="protein sequence ID" value="AYV46817.1"/>
    <property type="molecule type" value="Genomic_DNA"/>
</dbReference>
<dbReference type="Proteomes" id="UP000234483">
    <property type="component" value="Unassembled WGS sequence"/>
</dbReference>
<dbReference type="InterPro" id="IPR036866">
    <property type="entry name" value="RibonucZ/Hydroxyglut_hydro"/>
</dbReference>
<reference evidence="2 3" key="1">
    <citation type="submission" date="2017-12" db="EMBL/GenBank/DDBJ databases">
        <title>The genome sequence of Caulobacter flavus CGMCC1 15093.</title>
        <authorList>
            <person name="Gao J."/>
            <person name="Mao X."/>
            <person name="Sun J."/>
        </authorList>
    </citation>
    <scope>NUCLEOTIDE SEQUENCE [LARGE SCALE GENOMIC DNA]</scope>
    <source>
        <strain evidence="2 3">CGMCC1 15093</strain>
    </source>
</reference>
<gene>
    <name evidence="1" type="ORF">C1707_11360</name>
    <name evidence="2" type="ORF">CFHF_02410</name>
</gene>
<dbReference type="OrthoDB" id="7177610at2"/>
<evidence type="ECO:0000313" key="4">
    <source>
        <dbReference type="Proteomes" id="UP000281192"/>
    </source>
</evidence>